<accession>A0ABY6MRD9</accession>
<feature type="region of interest" description="Disordered" evidence="1">
    <location>
        <begin position="144"/>
        <end position="205"/>
    </location>
</feature>
<gene>
    <name evidence="2" type="ORF">OMP39_13080</name>
</gene>
<protein>
    <recommendedName>
        <fullName evidence="4">Type II secretion system protein GspC N-terminal domain-containing protein</fullName>
    </recommendedName>
</protein>
<feature type="compositionally biased region" description="Pro residues" evidence="1">
    <location>
        <begin position="182"/>
        <end position="205"/>
    </location>
</feature>
<evidence type="ECO:0000256" key="1">
    <source>
        <dbReference type="SAM" id="MobiDB-lite"/>
    </source>
</evidence>
<dbReference type="Proteomes" id="UP001163266">
    <property type="component" value="Chromosome"/>
</dbReference>
<dbReference type="RefSeq" id="WP_264892161.1">
    <property type="nucleotide sequence ID" value="NZ_CP110257.1"/>
</dbReference>
<evidence type="ECO:0008006" key="4">
    <source>
        <dbReference type="Google" id="ProtNLM"/>
    </source>
</evidence>
<proteinExistence type="predicted"/>
<organism evidence="2 3">
    <name type="scientific">Caldimonas aquatica</name>
    <dbReference type="NCBI Taxonomy" id="376175"/>
    <lineage>
        <taxon>Bacteria</taxon>
        <taxon>Pseudomonadati</taxon>
        <taxon>Pseudomonadota</taxon>
        <taxon>Betaproteobacteria</taxon>
        <taxon>Burkholderiales</taxon>
        <taxon>Sphaerotilaceae</taxon>
        <taxon>Caldimonas</taxon>
    </lineage>
</organism>
<sequence length="205" mass="20083">MLARLFTFALWGLAAASVVFWGMRLSASPLPVPSQAAPVTAQLGSQAAVQRMLGAAPEGAGAAAAPPPESARFKLVGVMAPREGPEGPGVALVSVDGKPARAVALGGVVEGEIVLRGLTHRSASFGRPEGAVAFTLELPELPPARTGTLPAAEAPGAGAAATGAPAAPAATPGAVPGTVAPQPVPARPPRYGEPPAPGGSPQTPQ</sequence>
<dbReference type="EMBL" id="CP110257">
    <property type="protein sequence ID" value="UZD54578.1"/>
    <property type="molecule type" value="Genomic_DNA"/>
</dbReference>
<evidence type="ECO:0000313" key="3">
    <source>
        <dbReference type="Proteomes" id="UP001163266"/>
    </source>
</evidence>
<reference evidence="2" key="1">
    <citation type="submission" date="2022-10" db="EMBL/GenBank/DDBJ databases">
        <title>Complete genome sequence of Schlegelella aquatica LMG 23380.</title>
        <authorList>
            <person name="Musilova J."/>
            <person name="Kourilova X."/>
            <person name="Bezdicek M."/>
            <person name="Hermankova K."/>
            <person name="Obruca S."/>
            <person name="Sedlar K."/>
        </authorList>
    </citation>
    <scope>NUCLEOTIDE SEQUENCE</scope>
    <source>
        <strain evidence="2">LMG 23380</strain>
    </source>
</reference>
<evidence type="ECO:0000313" key="2">
    <source>
        <dbReference type="EMBL" id="UZD54578.1"/>
    </source>
</evidence>
<feature type="compositionally biased region" description="Low complexity" evidence="1">
    <location>
        <begin position="146"/>
        <end position="181"/>
    </location>
</feature>
<name>A0ABY6MRD9_9BURK</name>
<keyword evidence="3" id="KW-1185">Reference proteome</keyword>